<evidence type="ECO:0000256" key="3">
    <source>
        <dbReference type="ARBA" id="ARBA00022598"/>
    </source>
</evidence>
<dbReference type="PANTHER" id="PTHR11136:SF0">
    <property type="entry name" value="DIHYDROFOLATE SYNTHETASE-RELATED"/>
    <property type="match status" value="1"/>
</dbReference>
<dbReference type="Pfam" id="PF02875">
    <property type="entry name" value="Mur_ligase_C"/>
    <property type="match status" value="1"/>
</dbReference>
<evidence type="ECO:0000256" key="4">
    <source>
        <dbReference type="ARBA" id="ARBA00022723"/>
    </source>
</evidence>
<dbReference type="NCBIfam" id="TIGR01499">
    <property type="entry name" value="folC"/>
    <property type="match status" value="1"/>
</dbReference>
<comment type="caution">
    <text evidence="13">The sequence shown here is derived from an EMBL/GenBank/DDBJ whole genome shotgun (WGS) entry which is preliminary data.</text>
</comment>
<dbReference type="InterPro" id="IPR036565">
    <property type="entry name" value="Mur-like_cat_sf"/>
</dbReference>
<evidence type="ECO:0000256" key="6">
    <source>
        <dbReference type="ARBA" id="ARBA00022840"/>
    </source>
</evidence>
<evidence type="ECO:0000256" key="9">
    <source>
        <dbReference type="ARBA" id="ARBA00047493"/>
    </source>
</evidence>
<dbReference type="RefSeq" id="WP_205087427.1">
    <property type="nucleotide sequence ID" value="NZ_JACJLA010000003.1"/>
</dbReference>
<proteinExistence type="inferred from homology"/>
<dbReference type="InterPro" id="IPR001645">
    <property type="entry name" value="Folylpolyglutamate_synth"/>
</dbReference>
<evidence type="ECO:0000313" key="14">
    <source>
        <dbReference type="Proteomes" id="UP000707138"/>
    </source>
</evidence>
<evidence type="ECO:0000256" key="8">
    <source>
        <dbReference type="ARBA" id="ARBA00030592"/>
    </source>
</evidence>
<dbReference type="Pfam" id="PF08245">
    <property type="entry name" value="Mur_ligase_M"/>
    <property type="match status" value="1"/>
</dbReference>
<keyword evidence="6 10" id="KW-0067">ATP-binding</keyword>
<keyword evidence="7" id="KW-0460">Magnesium</keyword>
<keyword evidence="5 10" id="KW-0547">Nucleotide-binding</keyword>
<dbReference type="InterPro" id="IPR036615">
    <property type="entry name" value="Mur_ligase_C_dom_sf"/>
</dbReference>
<dbReference type="PROSITE" id="PS01012">
    <property type="entry name" value="FOLYLPOLYGLU_SYNT_2"/>
    <property type="match status" value="1"/>
</dbReference>
<evidence type="ECO:0000259" key="11">
    <source>
        <dbReference type="Pfam" id="PF02875"/>
    </source>
</evidence>
<dbReference type="EC" id="6.3.2.17" evidence="2"/>
<dbReference type="Gene3D" id="3.40.1190.10">
    <property type="entry name" value="Mur-like, catalytic domain"/>
    <property type="match status" value="1"/>
</dbReference>
<organism evidence="13 14">
    <name type="scientific">Veillonella magna</name>
    <dbReference type="NCBI Taxonomy" id="464322"/>
    <lineage>
        <taxon>Bacteria</taxon>
        <taxon>Bacillati</taxon>
        <taxon>Bacillota</taxon>
        <taxon>Negativicutes</taxon>
        <taxon>Veillonellales</taxon>
        <taxon>Veillonellaceae</taxon>
        <taxon>Veillonella</taxon>
    </lineage>
</organism>
<dbReference type="PANTHER" id="PTHR11136">
    <property type="entry name" value="FOLYLPOLYGLUTAMATE SYNTHASE-RELATED"/>
    <property type="match status" value="1"/>
</dbReference>
<dbReference type="PIRSF" id="PIRSF001563">
    <property type="entry name" value="Folylpolyglu_synth"/>
    <property type="match status" value="1"/>
</dbReference>
<keyword evidence="4" id="KW-0479">Metal-binding</keyword>
<dbReference type="InterPro" id="IPR018109">
    <property type="entry name" value="Folylpolyglutamate_synth_CS"/>
</dbReference>
<keyword evidence="3 10" id="KW-0436">Ligase</keyword>
<evidence type="ECO:0000256" key="1">
    <source>
        <dbReference type="ARBA" id="ARBA00008276"/>
    </source>
</evidence>
<comment type="catalytic activity">
    <reaction evidence="9">
        <text>(6S)-5,6,7,8-tetrahydrofolyl-(gamma-L-Glu)(n) + L-glutamate + ATP = (6S)-5,6,7,8-tetrahydrofolyl-(gamma-L-Glu)(n+1) + ADP + phosphate + H(+)</text>
        <dbReference type="Rhea" id="RHEA:10580"/>
        <dbReference type="Rhea" id="RHEA-COMP:14738"/>
        <dbReference type="Rhea" id="RHEA-COMP:14740"/>
        <dbReference type="ChEBI" id="CHEBI:15378"/>
        <dbReference type="ChEBI" id="CHEBI:29985"/>
        <dbReference type="ChEBI" id="CHEBI:30616"/>
        <dbReference type="ChEBI" id="CHEBI:43474"/>
        <dbReference type="ChEBI" id="CHEBI:141005"/>
        <dbReference type="ChEBI" id="CHEBI:456216"/>
        <dbReference type="EC" id="6.3.2.17"/>
    </reaction>
</comment>
<dbReference type="Proteomes" id="UP000707138">
    <property type="component" value="Unassembled WGS sequence"/>
</dbReference>
<comment type="similarity">
    <text evidence="1 10">Belongs to the folylpolyglutamate synthase family.</text>
</comment>
<name>A0ABS2GDE5_9FIRM</name>
<sequence>MTYEEALTYLEGCSSFGIKPGLERIEALLDVLGHPEKAYKTIHVTGTNGKGSVTSFIDTVLVTSGIRTGRYTSPHLVSYTERFCVNNRHITEDAFGAVIGKVAQAVETVLAQGVESPTQFEILTAAAFLFFKEQEVEYAVIEVGLGGLLDSTNVIVPEVAVITNVTVDHQQYCGTTVEEIATHKAGIIKKGVPTVTAAQGGALDVIEAKAKEMKSPLYVFNRDFTIESRSVSRQGQMITWQDKKGEKSLLFTGLAGIHQSVNLACATMVIRILMKTEKRISDETMREGLARTKWPGRFEISSVEGRTIIFDGAHNANGAEAFSMTYRELFKETPKRIVMAILADKDIGAIVGGLVGPHDEVYTVPAPTPRSSDPEELARKMPCHARAFTSVSDGLEAAMEQSHEGDIIVVAGSLYILGEASEWLAHRQKH</sequence>
<evidence type="ECO:0000313" key="13">
    <source>
        <dbReference type="EMBL" id="MBM6912174.1"/>
    </source>
</evidence>
<protein>
    <recommendedName>
        <fullName evidence="2">tetrahydrofolate synthase</fullName>
        <ecNumber evidence="2">6.3.2.17</ecNumber>
    </recommendedName>
    <alternativeName>
        <fullName evidence="8">Tetrahydrofolylpolyglutamate synthase</fullName>
    </alternativeName>
</protein>
<dbReference type="Gene3D" id="3.90.190.20">
    <property type="entry name" value="Mur ligase, C-terminal domain"/>
    <property type="match status" value="1"/>
</dbReference>
<dbReference type="SUPFAM" id="SSF53244">
    <property type="entry name" value="MurD-like peptide ligases, peptide-binding domain"/>
    <property type="match status" value="1"/>
</dbReference>
<accession>A0ABS2GDE5</accession>
<feature type="domain" description="Mur ligase central" evidence="12">
    <location>
        <begin position="44"/>
        <end position="269"/>
    </location>
</feature>
<evidence type="ECO:0000259" key="12">
    <source>
        <dbReference type="Pfam" id="PF08245"/>
    </source>
</evidence>
<evidence type="ECO:0000256" key="7">
    <source>
        <dbReference type="ARBA" id="ARBA00022842"/>
    </source>
</evidence>
<keyword evidence="14" id="KW-1185">Reference proteome</keyword>
<gene>
    <name evidence="13" type="ORF">H6A01_02355</name>
</gene>
<reference evidence="13 14" key="1">
    <citation type="journal article" date="2021" name="Sci. Rep.">
        <title>The distribution of antibiotic resistance genes in chicken gut microbiota commensals.</title>
        <authorList>
            <person name="Juricova H."/>
            <person name="Matiasovicova J."/>
            <person name="Kubasova T."/>
            <person name="Cejkova D."/>
            <person name="Rychlik I."/>
        </authorList>
    </citation>
    <scope>NUCLEOTIDE SEQUENCE [LARGE SCALE GENOMIC DNA]</scope>
    <source>
        <strain evidence="13 14">An537</strain>
    </source>
</reference>
<evidence type="ECO:0000256" key="10">
    <source>
        <dbReference type="PIRNR" id="PIRNR001563"/>
    </source>
</evidence>
<evidence type="ECO:0000256" key="2">
    <source>
        <dbReference type="ARBA" id="ARBA00013025"/>
    </source>
</evidence>
<dbReference type="SUPFAM" id="SSF53623">
    <property type="entry name" value="MurD-like peptide ligases, catalytic domain"/>
    <property type="match status" value="1"/>
</dbReference>
<dbReference type="EMBL" id="JACJLA010000003">
    <property type="protein sequence ID" value="MBM6912174.1"/>
    <property type="molecule type" value="Genomic_DNA"/>
</dbReference>
<dbReference type="InterPro" id="IPR004101">
    <property type="entry name" value="Mur_ligase_C"/>
</dbReference>
<dbReference type="PROSITE" id="PS01011">
    <property type="entry name" value="FOLYLPOLYGLU_SYNT_1"/>
    <property type="match status" value="1"/>
</dbReference>
<feature type="domain" description="Mur ligase C-terminal" evidence="11">
    <location>
        <begin position="296"/>
        <end position="413"/>
    </location>
</feature>
<evidence type="ECO:0000256" key="5">
    <source>
        <dbReference type="ARBA" id="ARBA00022741"/>
    </source>
</evidence>
<dbReference type="InterPro" id="IPR013221">
    <property type="entry name" value="Mur_ligase_cen"/>
</dbReference>